<keyword evidence="8" id="KW-0539">Nucleus</keyword>
<name>A0A8C4RCC4_EPTBU</name>
<dbReference type="FunFam" id="3.30.160.60:FF:000130">
    <property type="entry name" value="Spalt-like transcription factor 4"/>
    <property type="match status" value="1"/>
</dbReference>
<dbReference type="GeneTree" id="ENSGT01150000286971"/>
<dbReference type="GO" id="GO:0000978">
    <property type="term" value="F:RNA polymerase II cis-regulatory region sequence-specific DNA binding"/>
    <property type="evidence" value="ECO:0007669"/>
    <property type="project" value="TreeGrafter"/>
</dbReference>
<reference evidence="12" key="1">
    <citation type="submission" date="2025-08" db="UniProtKB">
        <authorList>
            <consortium name="Ensembl"/>
        </authorList>
    </citation>
    <scope>IDENTIFICATION</scope>
</reference>
<dbReference type="InterPro" id="IPR036236">
    <property type="entry name" value="Znf_C2H2_sf"/>
</dbReference>
<feature type="domain" description="C2H2-type" evidence="11">
    <location>
        <begin position="317"/>
        <end position="344"/>
    </location>
</feature>
<dbReference type="SUPFAM" id="SSF57667">
    <property type="entry name" value="beta-beta-alpha zinc fingers"/>
    <property type="match status" value="2"/>
</dbReference>
<dbReference type="OMA" id="FFEMKEE"/>
<evidence type="ECO:0000256" key="8">
    <source>
        <dbReference type="ARBA" id="ARBA00023242"/>
    </source>
</evidence>
<dbReference type="GO" id="GO:0009913">
    <property type="term" value="P:epidermal cell differentiation"/>
    <property type="evidence" value="ECO:0007669"/>
    <property type="project" value="TreeGrafter"/>
</dbReference>
<dbReference type="PANTHER" id="PTHR10032">
    <property type="entry name" value="ZINC FINGER PROTEIN WITH KRAB AND SCAN DOMAINS"/>
    <property type="match status" value="1"/>
</dbReference>
<dbReference type="Proteomes" id="UP000694388">
    <property type="component" value="Unplaced"/>
</dbReference>
<dbReference type="AlphaFoldDB" id="A0A8C4RCC4"/>
<organism evidence="12 13">
    <name type="scientific">Eptatretus burgeri</name>
    <name type="common">Inshore hagfish</name>
    <dbReference type="NCBI Taxonomy" id="7764"/>
    <lineage>
        <taxon>Eukaryota</taxon>
        <taxon>Metazoa</taxon>
        <taxon>Chordata</taxon>
        <taxon>Craniata</taxon>
        <taxon>Vertebrata</taxon>
        <taxon>Cyclostomata</taxon>
        <taxon>Myxini</taxon>
        <taxon>Myxiniformes</taxon>
        <taxon>Myxinidae</taxon>
        <taxon>Eptatretinae</taxon>
        <taxon>Eptatretus</taxon>
    </lineage>
</organism>
<dbReference type="GO" id="GO:0000981">
    <property type="term" value="F:DNA-binding transcription factor activity, RNA polymerase II-specific"/>
    <property type="evidence" value="ECO:0007669"/>
    <property type="project" value="TreeGrafter"/>
</dbReference>
<evidence type="ECO:0000256" key="4">
    <source>
        <dbReference type="ARBA" id="ARBA00022771"/>
    </source>
</evidence>
<protein>
    <recommendedName>
        <fullName evidence="11">C2H2-type domain-containing protein</fullName>
    </recommendedName>
</protein>
<dbReference type="PANTHER" id="PTHR10032:SF272">
    <property type="entry name" value="OVO-LIKE ZINC FINGER 1A-RELATED"/>
    <property type="match status" value="1"/>
</dbReference>
<evidence type="ECO:0000256" key="9">
    <source>
        <dbReference type="PROSITE-ProRule" id="PRU00042"/>
    </source>
</evidence>
<evidence type="ECO:0000313" key="12">
    <source>
        <dbReference type="Ensembl" id="ENSEBUP00000027308.1"/>
    </source>
</evidence>
<evidence type="ECO:0000313" key="13">
    <source>
        <dbReference type="Proteomes" id="UP000694388"/>
    </source>
</evidence>
<feature type="domain" description="C2H2-type" evidence="11">
    <location>
        <begin position="373"/>
        <end position="397"/>
    </location>
</feature>
<evidence type="ECO:0000256" key="1">
    <source>
        <dbReference type="ARBA" id="ARBA00004123"/>
    </source>
</evidence>
<comment type="subcellular location">
    <subcellularLocation>
        <location evidence="1">Nucleus</location>
    </subcellularLocation>
</comment>
<feature type="region of interest" description="Disordered" evidence="10">
    <location>
        <begin position="188"/>
        <end position="208"/>
    </location>
</feature>
<keyword evidence="6" id="KW-0805">Transcription regulation</keyword>
<sequence>MPETDNFSSWLRSQGLRATTAEAMVTELGIESHEVFLACTESDSMRAELLSFAKQRFPFAMYAELRSFLESWVPQVVRPARSSLVDVLCSMLKSVSWELSSCAQKLGLLESSSNFEGEMQATEERFLQSNIPVLQELSNNVGEEQHHHGPTTIEASSIANTTDGEVHTIEERFFQGNIPILLQEPSNNVGEQQEHHGPTTKETSSISHAIDDNILGVNVKPEYFRGSTSQDNVDLMEASYQSAIHLTSREDMISKAVKVELCVPPIETSNDVPHADEIPTKNVRQFACSRCSQTFHNGDTLKKHMKRHLHDSSSKKYKCGHCPYGSNYKHAFDSHMRVHTREKPYKCCFCGKAFTQSGTLETHIRTHTGERPFKCFVCGKAFAHSSNMKSHILIHRN</sequence>
<dbReference type="Gene3D" id="3.30.160.60">
    <property type="entry name" value="Classic Zinc Finger"/>
    <property type="match status" value="3"/>
</dbReference>
<evidence type="ECO:0000256" key="7">
    <source>
        <dbReference type="ARBA" id="ARBA00023163"/>
    </source>
</evidence>
<accession>A0A8C4RCC4</accession>
<proteinExistence type="predicted"/>
<keyword evidence="7" id="KW-0804">Transcription</keyword>
<feature type="domain" description="C2H2-type" evidence="11">
    <location>
        <begin position="345"/>
        <end position="372"/>
    </location>
</feature>
<dbReference type="Pfam" id="PF00096">
    <property type="entry name" value="zf-C2H2"/>
    <property type="match status" value="2"/>
</dbReference>
<keyword evidence="13" id="KW-1185">Reference proteome</keyword>
<keyword evidence="3" id="KW-0677">Repeat</keyword>
<evidence type="ECO:0000256" key="3">
    <source>
        <dbReference type="ARBA" id="ARBA00022737"/>
    </source>
</evidence>
<keyword evidence="4 9" id="KW-0863">Zinc-finger</keyword>
<dbReference type="PROSITE" id="PS50157">
    <property type="entry name" value="ZINC_FINGER_C2H2_2"/>
    <property type="match status" value="4"/>
</dbReference>
<evidence type="ECO:0000256" key="5">
    <source>
        <dbReference type="ARBA" id="ARBA00022833"/>
    </source>
</evidence>
<dbReference type="GO" id="GO:0005634">
    <property type="term" value="C:nucleus"/>
    <property type="evidence" value="ECO:0007669"/>
    <property type="project" value="UniProtKB-SubCell"/>
</dbReference>
<dbReference type="SMART" id="SM00355">
    <property type="entry name" value="ZnF_C2H2"/>
    <property type="match status" value="4"/>
</dbReference>
<evidence type="ECO:0000256" key="2">
    <source>
        <dbReference type="ARBA" id="ARBA00022723"/>
    </source>
</evidence>
<dbReference type="InterPro" id="IPR027756">
    <property type="entry name" value="Ovo-like"/>
</dbReference>
<keyword evidence="2" id="KW-0479">Metal-binding</keyword>
<evidence type="ECO:0000256" key="10">
    <source>
        <dbReference type="SAM" id="MobiDB-lite"/>
    </source>
</evidence>
<feature type="domain" description="C2H2-type" evidence="11">
    <location>
        <begin position="286"/>
        <end position="313"/>
    </location>
</feature>
<dbReference type="FunFam" id="3.30.160.60:FF:002343">
    <property type="entry name" value="Zinc finger protein 33A"/>
    <property type="match status" value="1"/>
</dbReference>
<dbReference type="PROSITE" id="PS00028">
    <property type="entry name" value="ZINC_FINGER_C2H2_1"/>
    <property type="match status" value="3"/>
</dbReference>
<evidence type="ECO:0000256" key="6">
    <source>
        <dbReference type="ARBA" id="ARBA00023015"/>
    </source>
</evidence>
<keyword evidence="5" id="KW-0862">Zinc</keyword>
<dbReference type="Ensembl" id="ENSEBUT00000027884.1">
    <property type="protein sequence ID" value="ENSEBUP00000027308.1"/>
    <property type="gene ID" value="ENSEBUG00000016738.1"/>
</dbReference>
<dbReference type="InterPro" id="IPR013087">
    <property type="entry name" value="Znf_C2H2_type"/>
</dbReference>
<reference evidence="12" key="2">
    <citation type="submission" date="2025-09" db="UniProtKB">
        <authorList>
            <consortium name="Ensembl"/>
        </authorList>
    </citation>
    <scope>IDENTIFICATION</scope>
</reference>
<evidence type="ECO:0000259" key="11">
    <source>
        <dbReference type="PROSITE" id="PS50157"/>
    </source>
</evidence>
<dbReference type="GO" id="GO:0008270">
    <property type="term" value="F:zinc ion binding"/>
    <property type="evidence" value="ECO:0007669"/>
    <property type="project" value="UniProtKB-KW"/>
</dbReference>